<keyword evidence="3" id="KW-1185">Reference proteome</keyword>
<evidence type="ECO:0000313" key="3">
    <source>
        <dbReference type="Proteomes" id="UP000664844"/>
    </source>
</evidence>
<gene>
    <name evidence="2" type="ORF">J0895_15450</name>
</gene>
<keyword evidence="1" id="KW-1133">Transmembrane helix</keyword>
<feature type="transmembrane region" description="Helical" evidence="1">
    <location>
        <begin position="43"/>
        <end position="63"/>
    </location>
</feature>
<dbReference type="Proteomes" id="UP000664844">
    <property type="component" value="Unassembled WGS sequence"/>
</dbReference>
<proteinExistence type="predicted"/>
<keyword evidence="1" id="KW-0812">Transmembrane</keyword>
<organism evidence="2 3">
    <name type="scientific">Phormidium pseudopriestleyi FRX01</name>
    <dbReference type="NCBI Taxonomy" id="1759528"/>
    <lineage>
        <taxon>Bacteria</taxon>
        <taxon>Bacillati</taxon>
        <taxon>Cyanobacteriota</taxon>
        <taxon>Cyanophyceae</taxon>
        <taxon>Oscillatoriophycideae</taxon>
        <taxon>Oscillatoriales</taxon>
        <taxon>Oscillatoriaceae</taxon>
        <taxon>Phormidium</taxon>
    </lineage>
</organism>
<accession>A0ABS3FTL6</accession>
<feature type="transmembrane region" description="Helical" evidence="1">
    <location>
        <begin position="20"/>
        <end position="38"/>
    </location>
</feature>
<evidence type="ECO:0000313" key="2">
    <source>
        <dbReference type="EMBL" id="MBO0350464.1"/>
    </source>
</evidence>
<comment type="caution">
    <text evidence="2">The sequence shown here is derived from an EMBL/GenBank/DDBJ whole genome shotgun (WGS) entry which is preliminary data.</text>
</comment>
<protein>
    <recommendedName>
        <fullName evidence="4">Hydrogenase maturation nickel metallochaperone HypA</fullName>
    </recommendedName>
</protein>
<sequence length="128" mass="14256">MNQNSYKSLLLNLSDLSRWLMPVLIVWVLISIGLGWVVKSILILIVAVTLLPVVAFFGLRWWLSRNLIVNPCPVCSYELTGLNQTQFQCPSCGEPLMGEGDHFVRLTPPGTIDIDAVEVSSKVIEESK</sequence>
<dbReference type="RefSeq" id="WP_207088941.1">
    <property type="nucleotide sequence ID" value="NZ_JAFLQW010000411.1"/>
</dbReference>
<name>A0ABS3FTL6_9CYAN</name>
<evidence type="ECO:0008006" key="4">
    <source>
        <dbReference type="Google" id="ProtNLM"/>
    </source>
</evidence>
<keyword evidence="1" id="KW-0472">Membrane</keyword>
<reference evidence="2 3" key="1">
    <citation type="submission" date="2021-03" db="EMBL/GenBank/DDBJ databases">
        <title>Metabolic Capacity of the Antarctic Cyanobacterium Phormidium pseudopriestleyi that Sustains Oxygenic Photosynthesis in the Presence of Hydrogen Sulfide.</title>
        <authorList>
            <person name="Lumian J.E."/>
            <person name="Jungblut A.D."/>
            <person name="Dillon M.L."/>
            <person name="Hawes I."/>
            <person name="Doran P.T."/>
            <person name="Mackey T.J."/>
            <person name="Dick G.J."/>
            <person name="Grettenberger C.L."/>
            <person name="Sumner D.Y."/>
        </authorList>
    </citation>
    <scope>NUCLEOTIDE SEQUENCE [LARGE SCALE GENOMIC DNA]</scope>
    <source>
        <strain evidence="2 3">FRX01</strain>
    </source>
</reference>
<evidence type="ECO:0000256" key="1">
    <source>
        <dbReference type="SAM" id="Phobius"/>
    </source>
</evidence>
<dbReference type="EMBL" id="JAFLQW010000411">
    <property type="protein sequence ID" value="MBO0350464.1"/>
    <property type="molecule type" value="Genomic_DNA"/>
</dbReference>